<feature type="signal peptide" evidence="2">
    <location>
        <begin position="1"/>
        <end position="22"/>
    </location>
</feature>
<evidence type="ECO:0000256" key="2">
    <source>
        <dbReference type="SAM" id="SignalP"/>
    </source>
</evidence>
<evidence type="ECO:0000313" key="4">
    <source>
        <dbReference type="Proteomes" id="UP000295573"/>
    </source>
</evidence>
<dbReference type="AlphaFoldDB" id="A0A4R2ILP9"/>
<dbReference type="RefSeq" id="WP_132150957.1">
    <property type="nucleotide sequence ID" value="NZ_SLWR01000007.1"/>
</dbReference>
<proteinExistence type="inferred from homology"/>
<dbReference type="Proteomes" id="UP000295573">
    <property type="component" value="Unassembled WGS sequence"/>
</dbReference>
<dbReference type="OrthoDB" id="9758793at2"/>
<dbReference type="SUPFAM" id="SSF69304">
    <property type="entry name" value="Tricorn protease N-terminal domain"/>
    <property type="match status" value="1"/>
</dbReference>
<comment type="similarity">
    <text evidence="1">Belongs to the TolB family.</text>
</comment>
<sequence>MRLLWLPLAAVLAIISAPTAQATTPGVNGRIVYSAETSAGLQLFTVRPDGSDVRQLTSVEGDAAHADWSPDGRRLVFEFGSETHAGVMLINRDGTGLRDLTPTGFQGNPSFTPDGKKIVFDSDEGIAIMRADGSGRRQLTSTPFPGTGYDTDANVSPDGKYITFVRVKVPDKEHALFSMRIDGSGVRQLTSYSLDVGVKHDWAPDGSRIAIIANADHQPPGTSANVATIRPNGTGLRMLTHYTGGEVNALTGSYSPDGRWIVYRLENHGKYSIAKLPATGHGCSQTILSLPVAPRFIDWGPRTW</sequence>
<dbReference type="InterPro" id="IPR011659">
    <property type="entry name" value="WD40"/>
</dbReference>
<feature type="chain" id="PRO_5020583967" evidence="2">
    <location>
        <begin position="23"/>
        <end position="304"/>
    </location>
</feature>
<dbReference type="PANTHER" id="PTHR36842:SF1">
    <property type="entry name" value="PROTEIN TOLB"/>
    <property type="match status" value="1"/>
</dbReference>
<protein>
    <submittedName>
        <fullName evidence="3">WD40 repeat protein</fullName>
    </submittedName>
</protein>
<keyword evidence="4" id="KW-1185">Reference proteome</keyword>
<comment type="caution">
    <text evidence="3">The sequence shown here is derived from an EMBL/GenBank/DDBJ whole genome shotgun (WGS) entry which is preliminary data.</text>
</comment>
<accession>A0A4R2ILP9</accession>
<organism evidence="3 4">
    <name type="scientific">Kribbella antiqua</name>
    <dbReference type="NCBI Taxonomy" id="2512217"/>
    <lineage>
        <taxon>Bacteria</taxon>
        <taxon>Bacillati</taxon>
        <taxon>Actinomycetota</taxon>
        <taxon>Actinomycetes</taxon>
        <taxon>Propionibacteriales</taxon>
        <taxon>Kribbellaceae</taxon>
        <taxon>Kribbella</taxon>
    </lineage>
</organism>
<dbReference type="Pfam" id="PF07676">
    <property type="entry name" value="PD40"/>
    <property type="match status" value="4"/>
</dbReference>
<dbReference type="Gene3D" id="2.120.10.30">
    <property type="entry name" value="TolB, C-terminal domain"/>
    <property type="match status" value="2"/>
</dbReference>
<reference evidence="3 4" key="1">
    <citation type="journal article" date="2015" name="Stand. Genomic Sci.">
        <title>Genomic Encyclopedia of Bacterial and Archaeal Type Strains, Phase III: the genomes of soil and plant-associated and newly described type strains.</title>
        <authorList>
            <person name="Whitman W.B."/>
            <person name="Woyke T."/>
            <person name="Klenk H.P."/>
            <person name="Zhou Y."/>
            <person name="Lilburn T.G."/>
            <person name="Beck B.J."/>
            <person name="De Vos P."/>
            <person name="Vandamme P."/>
            <person name="Eisen J.A."/>
            <person name="Garrity G."/>
            <person name="Hugenholtz P."/>
            <person name="Kyrpides N.C."/>
        </authorList>
    </citation>
    <scope>NUCLEOTIDE SEQUENCE [LARGE SCALE GENOMIC DNA]</scope>
    <source>
        <strain evidence="3 4">VKM Ac-2541</strain>
    </source>
</reference>
<gene>
    <name evidence="3" type="ORF">EV646_107112</name>
</gene>
<keyword evidence="2" id="KW-0732">Signal</keyword>
<evidence type="ECO:0000313" key="3">
    <source>
        <dbReference type="EMBL" id="TCO46091.1"/>
    </source>
</evidence>
<dbReference type="EMBL" id="SLWR01000007">
    <property type="protein sequence ID" value="TCO46091.1"/>
    <property type="molecule type" value="Genomic_DNA"/>
</dbReference>
<dbReference type="InterPro" id="IPR011042">
    <property type="entry name" value="6-blade_b-propeller_TolB-like"/>
</dbReference>
<evidence type="ECO:0000256" key="1">
    <source>
        <dbReference type="ARBA" id="ARBA00009820"/>
    </source>
</evidence>
<dbReference type="PANTHER" id="PTHR36842">
    <property type="entry name" value="PROTEIN TOLB HOMOLOG"/>
    <property type="match status" value="1"/>
</dbReference>
<name>A0A4R2ILP9_9ACTN</name>